<dbReference type="InterPro" id="IPR011016">
    <property type="entry name" value="Znf_RING-CH"/>
</dbReference>
<evidence type="ECO:0000256" key="8">
    <source>
        <dbReference type="ARBA" id="ARBA00022771"/>
    </source>
</evidence>
<evidence type="ECO:0000256" key="16">
    <source>
        <dbReference type="ARBA" id="ARBA00043044"/>
    </source>
</evidence>
<dbReference type="GO" id="GO:0061630">
    <property type="term" value="F:ubiquitin protein ligase activity"/>
    <property type="evidence" value="ECO:0007669"/>
    <property type="project" value="UniProtKB-EC"/>
</dbReference>
<dbReference type="SMART" id="SM00744">
    <property type="entry name" value="RINGv"/>
    <property type="match status" value="1"/>
</dbReference>
<dbReference type="CDD" id="cd16701">
    <property type="entry name" value="RING_CH-C4HC3_MARCH5"/>
    <property type="match status" value="1"/>
</dbReference>
<comment type="pathway">
    <text evidence="3">Protein modification; protein ubiquitination.</text>
</comment>
<comment type="catalytic activity">
    <reaction evidence="1">
        <text>S-ubiquitinyl-[E2 ubiquitin-conjugating enzyme]-L-cysteine + [acceptor protein]-L-lysine = [E2 ubiquitin-conjugating enzyme]-L-cysteine + N(6)-ubiquitinyl-[acceptor protein]-L-lysine.</text>
        <dbReference type="EC" id="2.3.2.27"/>
    </reaction>
</comment>
<keyword evidence="14" id="KW-0472">Membrane</keyword>
<accession>A0A7N6B185</accession>
<proteinExistence type="predicted"/>
<evidence type="ECO:0000256" key="14">
    <source>
        <dbReference type="ARBA" id="ARBA00023136"/>
    </source>
</evidence>
<evidence type="ECO:0000256" key="17">
    <source>
        <dbReference type="ARBA" id="ARBA00043185"/>
    </source>
</evidence>
<evidence type="ECO:0000256" key="7">
    <source>
        <dbReference type="ARBA" id="ARBA00022723"/>
    </source>
</evidence>
<dbReference type="Pfam" id="PF12906">
    <property type="entry name" value="RINGv"/>
    <property type="match status" value="1"/>
</dbReference>
<keyword evidence="10" id="KW-1000">Mitochondrion outer membrane</keyword>
<dbReference type="Proteomes" id="UP000265040">
    <property type="component" value="Chromosome 12"/>
</dbReference>
<dbReference type="FunFam" id="3.30.40.10:FF:000262">
    <property type="entry name" value="E3 ubiquitin-protein ligase MARCH5"/>
    <property type="match status" value="1"/>
</dbReference>
<name>A0A7N6B185_ANATE</name>
<evidence type="ECO:0000256" key="18">
    <source>
        <dbReference type="ARBA" id="ARBA00043231"/>
    </source>
</evidence>
<protein>
    <recommendedName>
        <fullName evidence="15">E3 ubiquitin-protein ligase MARCHF5</fullName>
        <ecNumber evidence="4">2.3.2.27</ecNumber>
    </recommendedName>
    <alternativeName>
        <fullName evidence="17">Membrane-associated RING finger protein 5</fullName>
    </alternativeName>
    <alternativeName>
        <fullName evidence="16">Membrane-associated RING-CH protein V</fullName>
    </alternativeName>
    <alternativeName>
        <fullName evidence="18">RING-type E3 ubiquitin transferase MARCHF5</fullName>
    </alternativeName>
</protein>
<evidence type="ECO:0000313" key="20">
    <source>
        <dbReference type="Ensembl" id="ENSATEP00000056407.1"/>
    </source>
</evidence>
<dbReference type="InterPro" id="IPR013083">
    <property type="entry name" value="Znf_RING/FYVE/PHD"/>
</dbReference>
<dbReference type="EC" id="2.3.2.27" evidence="4"/>
<dbReference type="PANTHER" id="PTHR46283">
    <property type="entry name" value="E3 UBIQUITIN-PROTEIN LIGASE MARCH5"/>
    <property type="match status" value="1"/>
</dbReference>
<evidence type="ECO:0000256" key="10">
    <source>
        <dbReference type="ARBA" id="ARBA00022787"/>
    </source>
</evidence>
<dbReference type="GO" id="GO:0008270">
    <property type="term" value="F:zinc ion binding"/>
    <property type="evidence" value="ECO:0007669"/>
    <property type="project" value="UniProtKB-KW"/>
</dbReference>
<evidence type="ECO:0000256" key="1">
    <source>
        <dbReference type="ARBA" id="ARBA00000900"/>
    </source>
</evidence>
<keyword evidence="9" id="KW-0833">Ubl conjugation pathway</keyword>
<evidence type="ECO:0000256" key="12">
    <source>
        <dbReference type="ARBA" id="ARBA00022989"/>
    </source>
</evidence>
<dbReference type="GO" id="GO:0005741">
    <property type="term" value="C:mitochondrial outer membrane"/>
    <property type="evidence" value="ECO:0007669"/>
    <property type="project" value="UniProtKB-SubCell"/>
</dbReference>
<dbReference type="AlphaFoldDB" id="A0A7N6B185"/>
<evidence type="ECO:0000256" key="11">
    <source>
        <dbReference type="ARBA" id="ARBA00022833"/>
    </source>
</evidence>
<keyword evidence="21" id="KW-1185">Reference proteome</keyword>
<feature type="domain" description="RING-CH-type" evidence="19">
    <location>
        <begin position="4"/>
        <end position="73"/>
    </location>
</feature>
<keyword evidence="7" id="KW-0479">Metal-binding</keyword>
<keyword evidence="13" id="KW-0496">Mitochondrion</keyword>
<keyword evidence="11" id="KW-0862">Zinc</keyword>
<dbReference type="Ensembl" id="ENSATET00000070343.2">
    <property type="protein sequence ID" value="ENSATEP00000056407.1"/>
    <property type="gene ID" value="ENSATEG00000005060.3"/>
</dbReference>
<dbReference type="Gene3D" id="3.30.40.10">
    <property type="entry name" value="Zinc/RING finger domain, C3HC4 (zinc finger)"/>
    <property type="match status" value="1"/>
</dbReference>
<reference evidence="20" key="1">
    <citation type="submission" date="2021-04" db="EMBL/GenBank/DDBJ databases">
        <authorList>
            <consortium name="Wellcome Sanger Institute Data Sharing"/>
        </authorList>
    </citation>
    <scope>NUCLEOTIDE SEQUENCE [LARGE SCALE GENOMIC DNA]</scope>
</reference>
<evidence type="ECO:0000256" key="2">
    <source>
        <dbReference type="ARBA" id="ARBA00004374"/>
    </source>
</evidence>
<comment type="subcellular location">
    <subcellularLocation>
        <location evidence="2">Mitochondrion outer membrane</location>
        <topology evidence="2">Multi-pass membrane protein</topology>
    </subcellularLocation>
</comment>
<evidence type="ECO:0000256" key="5">
    <source>
        <dbReference type="ARBA" id="ARBA00022679"/>
    </source>
</evidence>
<evidence type="ECO:0000256" key="13">
    <source>
        <dbReference type="ARBA" id="ARBA00023128"/>
    </source>
</evidence>
<sequence length="204" mass="23266">MALAEEQPEKHCWVCFATERDDHGEEWVSPCRCKGCTKWIHQSCLQRWLDEKQKGNSGGAVSCPQCGTEYHIMIRWEDYIVRLWQRFSYKRSLQPGTHRYLPRVPGDGAAGDHISVSRTLCGALIFPSIANLVGRLLFQRVPSNLQRTILGGIAFVLIKGVLKVYFKQQQYVMQANRHILNYPERNGDGQIDVGENDTEDSGNE</sequence>
<keyword evidence="5" id="KW-0808">Transferase</keyword>
<evidence type="ECO:0000256" key="9">
    <source>
        <dbReference type="ARBA" id="ARBA00022786"/>
    </source>
</evidence>
<keyword evidence="6" id="KW-0812">Transmembrane</keyword>
<evidence type="ECO:0000313" key="21">
    <source>
        <dbReference type="Proteomes" id="UP000265040"/>
    </source>
</evidence>
<evidence type="ECO:0000256" key="6">
    <source>
        <dbReference type="ARBA" id="ARBA00022692"/>
    </source>
</evidence>
<dbReference type="GeneTree" id="ENSGT00390000009948"/>
<dbReference type="SUPFAM" id="SSF57850">
    <property type="entry name" value="RING/U-box"/>
    <property type="match status" value="1"/>
</dbReference>
<reference evidence="20" key="3">
    <citation type="submission" date="2025-09" db="UniProtKB">
        <authorList>
            <consortium name="Ensembl"/>
        </authorList>
    </citation>
    <scope>IDENTIFICATION</scope>
</reference>
<reference evidence="20" key="2">
    <citation type="submission" date="2025-08" db="UniProtKB">
        <authorList>
            <consortium name="Ensembl"/>
        </authorList>
    </citation>
    <scope>IDENTIFICATION</scope>
</reference>
<evidence type="ECO:0000256" key="15">
    <source>
        <dbReference type="ARBA" id="ARBA00040151"/>
    </source>
</evidence>
<dbReference type="PROSITE" id="PS51292">
    <property type="entry name" value="ZF_RING_CH"/>
    <property type="match status" value="1"/>
</dbReference>
<keyword evidence="8" id="KW-0863">Zinc-finger</keyword>
<evidence type="ECO:0000256" key="4">
    <source>
        <dbReference type="ARBA" id="ARBA00012483"/>
    </source>
</evidence>
<organism evidence="20 21">
    <name type="scientific">Anabas testudineus</name>
    <name type="common">Climbing perch</name>
    <name type="synonym">Anthias testudineus</name>
    <dbReference type="NCBI Taxonomy" id="64144"/>
    <lineage>
        <taxon>Eukaryota</taxon>
        <taxon>Metazoa</taxon>
        <taxon>Chordata</taxon>
        <taxon>Craniata</taxon>
        <taxon>Vertebrata</taxon>
        <taxon>Euteleostomi</taxon>
        <taxon>Actinopterygii</taxon>
        <taxon>Neopterygii</taxon>
        <taxon>Teleostei</taxon>
        <taxon>Neoteleostei</taxon>
        <taxon>Acanthomorphata</taxon>
        <taxon>Anabantaria</taxon>
        <taxon>Anabantiformes</taxon>
        <taxon>Anabantoidei</taxon>
        <taxon>Anabantidae</taxon>
        <taxon>Anabas</taxon>
    </lineage>
</organism>
<evidence type="ECO:0000256" key="3">
    <source>
        <dbReference type="ARBA" id="ARBA00004906"/>
    </source>
</evidence>
<keyword evidence="12" id="KW-1133">Transmembrane helix</keyword>
<evidence type="ECO:0000259" key="19">
    <source>
        <dbReference type="PROSITE" id="PS51292"/>
    </source>
</evidence>